<proteinExistence type="predicted"/>
<protein>
    <submittedName>
        <fullName evidence="3">Predicted cytoskeletal protein</fullName>
    </submittedName>
</protein>
<keyword evidence="4" id="KW-1185">Reference proteome</keyword>
<gene>
    <name evidence="3" type="ordered locus">MYPE1570</name>
</gene>
<dbReference type="eggNOG" id="ENOG5030NAA">
    <property type="taxonomic scope" value="Bacteria"/>
</dbReference>
<dbReference type="InParanoid" id="Q8EWP6"/>
<feature type="coiled-coil region" evidence="1">
    <location>
        <begin position="541"/>
        <end position="575"/>
    </location>
</feature>
<feature type="compositionally biased region" description="Low complexity" evidence="2">
    <location>
        <begin position="731"/>
        <end position="744"/>
    </location>
</feature>
<evidence type="ECO:0000313" key="4">
    <source>
        <dbReference type="Proteomes" id="UP000002522"/>
    </source>
</evidence>
<accession>Q8EWP6</accession>
<evidence type="ECO:0000313" key="3">
    <source>
        <dbReference type="EMBL" id="BAC43948.1"/>
    </source>
</evidence>
<reference evidence="3 4" key="1">
    <citation type="journal article" date="2002" name="Nucleic Acids Res.">
        <title>The complete genomic sequence of Mycoplasma penetrans, an intracellular bacterial pathogen in humans.</title>
        <authorList>
            <person name="Sasaki Y."/>
            <person name="Ishikawa J."/>
            <person name="Yamashita A."/>
            <person name="Oshima K."/>
            <person name="Kenri T."/>
            <person name="Furuya K."/>
            <person name="Yoshino C."/>
            <person name="Horino A."/>
            <person name="Shiba T."/>
            <person name="Sasaki T."/>
            <person name="Hattori M."/>
        </authorList>
    </citation>
    <scope>NUCLEOTIDE SEQUENCE [LARGE SCALE GENOMIC DNA]</scope>
    <source>
        <strain evidence="3 4">HF-2</strain>
    </source>
</reference>
<dbReference type="KEGG" id="mpe:MYPE1570"/>
<keyword evidence="1" id="KW-0175">Coiled coil</keyword>
<evidence type="ECO:0000256" key="2">
    <source>
        <dbReference type="SAM" id="MobiDB-lite"/>
    </source>
</evidence>
<dbReference type="HOGENOM" id="CLU_351201_0_0_14"/>
<feature type="coiled-coil region" evidence="1">
    <location>
        <begin position="89"/>
        <end position="116"/>
    </location>
</feature>
<feature type="region of interest" description="Disordered" evidence="2">
    <location>
        <begin position="731"/>
        <end position="784"/>
    </location>
</feature>
<dbReference type="Proteomes" id="UP000002522">
    <property type="component" value="Chromosome"/>
</dbReference>
<organism evidence="3 4">
    <name type="scientific">Malacoplasma penetrans (strain HF-2)</name>
    <name type="common">Mycoplasma penetrans</name>
    <dbReference type="NCBI Taxonomy" id="272633"/>
    <lineage>
        <taxon>Bacteria</taxon>
        <taxon>Bacillati</taxon>
        <taxon>Mycoplasmatota</taxon>
        <taxon>Mycoplasmoidales</taxon>
        <taxon>Mycoplasmoidaceae</taxon>
        <taxon>Malacoplasma</taxon>
    </lineage>
</organism>
<sequence>MINEQKFMTRLEELELNEEFQKLPSDKKIILIAGEKILEMNEYLKNFFLNLENIAFEKFNAQSFKQELMDDILSNIQEKLNQSGSISKQEALDLINNRYEEEIALLEDKFHYTTEEVVNSANETFNEALERVESLSLFQVQAREEIRKNQDKIYILEEELTRQKEQNEILRNQVDERIRDLEDLMRFKESELLTGNFNFDGKFESFEDLERHISDKAREIAEEKIEEYLLNQNNSGLGFDDSVTPDMINNFIYNSESAHKEFLKVYEAQIQSGNKLTELEKLIDKQTDQINQLSNDRKELIYLIADMIKEKKFNSAEFIKYVESQNIDDLTKGEKEILKSLNEDDVDFLINNQARELVKEHIENNNTKSISEFEKELLENGFGNVEFIVDNDFESLQESLDELKRISETNNKTSDELTELDKKVIELQNQLQKQLDENQILRNELFDEITKNALYNSNNDNINKDNQLLINEYLYDGDDMKHNYYNGKTPIPGTKITRINNYRINNDLDNISYEESQEIIKSNFAPQNNFIEEQKVEPTNWELENQKIIDLENTVQRQEEEINRLRNQDKTLSKEEIEFLVKKEATDVVGSNYKQKEFMNSLEQTLSQLKELSKIQAQTVADLEKQSKKLEEVEQKVKNANLQNQQISPDVLDEIIEQKYKSKKDEYDYVDGLKKIEEERRKIDETLELERLRLLAEINLGTKKLTDLQEKSQMNAAPVAPTPIIIQQPVVQQPAAPAETPAEQPAKKGFFGRPAGSSASSTPSDGPVTVNGAPKKKRKQQIFYEVKVHTTPKLTKADLEK</sequence>
<feature type="coiled-coil region" evidence="1">
    <location>
        <begin position="146"/>
        <end position="226"/>
    </location>
</feature>
<dbReference type="AlphaFoldDB" id="Q8EWP6"/>
<feature type="coiled-coil region" evidence="1">
    <location>
        <begin position="606"/>
        <end position="643"/>
    </location>
</feature>
<dbReference type="EMBL" id="BA000026">
    <property type="protein sequence ID" value="BAC43948.1"/>
    <property type="molecule type" value="Genomic_DNA"/>
</dbReference>
<dbReference type="STRING" id="272633.gene:10731256"/>
<name>Q8EWP6_MALP2</name>
<feature type="coiled-coil region" evidence="1">
    <location>
        <begin position="396"/>
        <end position="444"/>
    </location>
</feature>
<evidence type="ECO:0000256" key="1">
    <source>
        <dbReference type="SAM" id="Coils"/>
    </source>
</evidence>